<evidence type="ECO:0000259" key="1">
    <source>
        <dbReference type="Pfam" id="PF12708"/>
    </source>
</evidence>
<dbReference type="SUPFAM" id="SSF51126">
    <property type="entry name" value="Pectin lyase-like"/>
    <property type="match status" value="1"/>
</dbReference>
<feature type="domain" description="Rhamnogalacturonase A/B/Epimerase-like pectate lyase" evidence="1">
    <location>
        <begin position="101"/>
        <end position="171"/>
    </location>
</feature>
<dbReference type="RefSeq" id="WP_098061427.1">
    <property type="nucleotide sequence ID" value="NZ_PDEP01000003.1"/>
</dbReference>
<dbReference type="Pfam" id="PF12708">
    <property type="entry name" value="Pect-lyase_RHGA_epim"/>
    <property type="match status" value="1"/>
</dbReference>
<protein>
    <recommendedName>
        <fullName evidence="1">Rhamnogalacturonase A/B/Epimerase-like pectate lyase domain-containing protein</fullName>
    </recommendedName>
</protein>
<evidence type="ECO:0000313" key="3">
    <source>
        <dbReference type="Proteomes" id="UP000221024"/>
    </source>
</evidence>
<organism evidence="2 3">
    <name type="scientific">Longimonas halophila</name>
    <dbReference type="NCBI Taxonomy" id="1469170"/>
    <lineage>
        <taxon>Bacteria</taxon>
        <taxon>Pseudomonadati</taxon>
        <taxon>Rhodothermota</taxon>
        <taxon>Rhodothermia</taxon>
        <taxon>Rhodothermales</taxon>
        <taxon>Salisaetaceae</taxon>
        <taxon>Longimonas</taxon>
    </lineage>
</organism>
<dbReference type="Gene3D" id="2.160.20.10">
    <property type="entry name" value="Single-stranded right-handed beta-helix, Pectin lyase-like"/>
    <property type="match status" value="1"/>
</dbReference>
<dbReference type="OrthoDB" id="8428774at2"/>
<comment type="caution">
    <text evidence="2">The sequence shown here is derived from an EMBL/GenBank/DDBJ whole genome shotgun (WGS) entry which is preliminary data.</text>
</comment>
<dbReference type="InterPro" id="IPR024535">
    <property type="entry name" value="RHGA/B-epi-like_pectate_lyase"/>
</dbReference>
<dbReference type="EMBL" id="PDEP01000003">
    <property type="protein sequence ID" value="PEN08387.1"/>
    <property type="molecule type" value="Genomic_DNA"/>
</dbReference>
<dbReference type="Proteomes" id="UP000221024">
    <property type="component" value="Unassembled WGS sequence"/>
</dbReference>
<keyword evidence="3" id="KW-1185">Reference proteome</keyword>
<evidence type="ECO:0000313" key="2">
    <source>
        <dbReference type="EMBL" id="PEN08387.1"/>
    </source>
</evidence>
<gene>
    <name evidence="2" type="ORF">CRI93_04545</name>
</gene>
<dbReference type="InterPro" id="IPR011050">
    <property type="entry name" value="Pectin_lyase_fold/virulence"/>
</dbReference>
<proteinExistence type="predicted"/>
<name>A0A2H3NUX8_9BACT</name>
<accession>A0A2H3NUX8</accession>
<reference evidence="2 3" key="1">
    <citation type="submission" date="2017-10" db="EMBL/GenBank/DDBJ databases">
        <title>Draft genome of Longimonas halophila.</title>
        <authorList>
            <person name="Goh K.M."/>
            <person name="Shamsir M.S."/>
            <person name="Lim S.W."/>
        </authorList>
    </citation>
    <scope>NUCLEOTIDE SEQUENCE [LARGE SCALE GENOMIC DNA]</scope>
    <source>
        <strain evidence="2 3">KCTC 42399</strain>
    </source>
</reference>
<sequence length="537" mass="57635">MTGSAVQRWAQVAEDEGFQQVPNIEALRALRKKTGVVFVEGYYGEGDGGGGIFLWDPDATRHNRGDAIAPAQDGAGQAEPDHAPGRWIRWQHTNTYDIRLYGAHPQQEDNSEAIQACIDAASKAGGCAYVSAGVYRIARPLVVQPYMTLRGEGMQSVIRKTSNVKGPSLQRSVPNRDVQDDYNVDCVIAVDRPNTDLKFSPDVHIADLRIQGKGHPDWNLEERNAFGVYAPRLMRARIENVSVVGVDVGFHFSEIIVSRLSGCRASQGRIGFHVPDLQTGGGTSLSLINCYAAQMEEWGYRLRGLSYSVLIGCACDNVNTSQSAGGYFLGVCHGISLVGCGCEATPAPMLRIQHTELVASGVKAHAIRGSEASGASASQAYVMTRNATVQFTGCRFPPLQRPGNTRNEIHEEGSLITYTSSERPSGGRGAHVGEEAAVFCIGSPESDAEEDSTNVRLTPNGISVQGEAVVGRRVAAIGAVEDNTDGTAARTVQRIRSADALEAINDNFATLTAQMERIRRVLGEGGHGLTEDSNPPN</sequence>
<dbReference type="AlphaFoldDB" id="A0A2H3NUX8"/>
<dbReference type="InterPro" id="IPR012334">
    <property type="entry name" value="Pectin_lyas_fold"/>
</dbReference>